<dbReference type="EMBL" id="CAFBNA010000188">
    <property type="protein sequence ID" value="CAB4949110.1"/>
    <property type="molecule type" value="Genomic_DNA"/>
</dbReference>
<dbReference type="EMBL" id="CAEZUO010000054">
    <property type="protein sequence ID" value="CAB4609572.1"/>
    <property type="molecule type" value="Genomic_DNA"/>
</dbReference>
<proteinExistence type="predicted"/>
<dbReference type="AlphaFoldDB" id="A0A6J7JZJ5"/>
<protein>
    <submittedName>
        <fullName evidence="2">Unannotated protein</fullName>
    </submittedName>
</protein>
<evidence type="ECO:0000313" key="2">
    <source>
        <dbReference type="EMBL" id="CAB4949110.1"/>
    </source>
</evidence>
<sequence length="173" mass="19158">MNIALHGCENDATFAAVVGLLHELFEMGNSGLHRFCRLQNKGKLHFACGEEFADDFHASKENIIDDEEGLKSLCAGTIKIFLKVFALTIDDSLAQDLFDGPVSAVFSHDLCCLNIGEDVKKLRERVVALASTVINEIEADCTLLVRNLIERHDSRCMHDRGIETGVHTLSKED</sequence>
<gene>
    <name evidence="1" type="ORF">UFOPK1827_01179</name>
    <name evidence="2" type="ORF">UFOPK3708_01890</name>
</gene>
<name>A0A6J7JZJ5_9ZZZZ</name>
<reference evidence="2" key="1">
    <citation type="submission" date="2020-05" db="EMBL/GenBank/DDBJ databases">
        <authorList>
            <person name="Chiriac C."/>
            <person name="Salcher M."/>
            <person name="Ghai R."/>
            <person name="Kavagutti S V."/>
        </authorList>
    </citation>
    <scope>NUCLEOTIDE SEQUENCE</scope>
</reference>
<organism evidence="2">
    <name type="scientific">freshwater metagenome</name>
    <dbReference type="NCBI Taxonomy" id="449393"/>
    <lineage>
        <taxon>unclassified sequences</taxon>
        <taxon>metagenomes</taxon>
        <taxon>ecological metagenomes</taxon>
    </lineage>
</organism>
<accession>A0A6J7JZJ5</accession>
<evidence type="ECO:0000313" key="1">
    <source>
        <dbReference type="EMBL" id="CAB4609572.1"/>
    </source>
</evidence>